<dbReference type="PANTHER" id="PTHR30632">
    <property type="entry name" value="MOLYBDATE-BINDING PERIPLASMIC PROTEIN"/>
    <property type="match status" value="1"/>
</dbReference>
<evidence type="ECO:0000313" key="5">
    <source>
        <dbReference type="EMBL" id="TCW36319.1"/>
    </source>
</evidence>
<sequence>MPLLIALLMLCCALPAHAATDDDGLLIAAGAGYKRPLLALYQAFERDSGIGVEAAFGNMRQVLAQTRASARVALVVGERRFLAESGLFARTQPFGRGRLVLVRTAALAGRPLTDPAFRRIALPDPARAIYGRAALQSLEHDGLRKPLAERLTVLATVPQVAAHLRAGSVEAGFINATEARALDPERLVVETIDPSHYAPLEIVIGVPTHRAPGAAAERFLDFVATPAARDLLAGYGL</sequence>
<dbReference type="Gene3D" id="3.40.190.10">
    <property type="entry name" value="Periplasmic binding protein-like II"/>
    <property type="match status" value="2"/>
</dbReference>
<dbReference type="RefSeq" id="WP_132229343.1">
    <property type="nucleotide sequence ID" value="NZ_NRRH01000070.1"/>
</dbReference>
<dbReference type="InterPro" id="IPR005950">
    <property type="entry name" value="ModA"/>
</dbReference>
<protein>
    <submittedName>
        <fullName evidence="5">Molybdate transport system substrate-binding protein</fullName>
    </submittedName>
</protein>
<proteinExistence type="inferred from homology"/>
<name>A0A4R4ACF5_MARGR</name>
<evidence type="ECO:0000256" key="2">
    <source>
        <dbReference type="ARBA" id="ARBA00022723"/>
    </source>
</evidence>
<evidence type="ECO:0000256" key="3">
    <source>
        <dbReference type="ARBA" id="ARBA00022729"/>
    </source>
</evidence>
<gene>
    <name evidence="5" type="ORF">EDC29_104106</name>
</gene>
<dbReference type="SUPFAM" id="SSF53850">
    <property type="entry name" value="Periplasmic binding protein-like II"/>
    <property type="match status" value="1"/>
</dbReference>
<organism evidence="5 6">
    <name type="scientific">Marichromatium gracile</name>
    <name type="common">Chromatium gracile</name>
    <dbReference type="NCBI Taxonomy" id="1048"/>
    <lineage>
        <taxon>Bacteria</taxon>
        <taxon>Pseudomonadati</taxon>
        <taxon>Pseudomonadota</taxon>
        <taxon>Gammaproteobacteria</taxon>
        <taxon>Chromatiales</taxon>
        <taxon>Chromatiaceae</taxon>
        <taxon>Marichromatium</taxon>
    </lineage>
</organism>
<dbReference type="GO" id="GO:0046872">
    <property type="term" value="F:metal ion binding"/>
    <property type="evidence" value="ECO:0007669"/>
    <property type="project" value="UniProtKB-KW"/>
</dbReference>
<evidence type="ECO:0000313" key="6">
    <source>
        <dbReference type="Proteomes" id="UP000295247"/>
    </source>
</evidence>
<comment type="caution">
    <text evidence="5">The sequence shown here is derived from an EMBL/GenBank/DDBJ whole genome shotgun (WGS) entry which is preliminary data.</text>
</comment>
<reference evidence="5 6" key="1">
    <citation type="submission" date="2019-03" db="EMBL/GenBank/DDBJ databases">
        <title>Genomic Encyclopedia of Type Strains, Phase IV (KMG-IV): sequencing the most valuable type-strain genomes for metagenomic binning, comparative biology and taxonomic classification.</title>
        <authorList>
            <person name="Goeker M."/>
        </authorList>
    </citation>
    <scope>NUCLEOTIDE SEQUENCE [LARGE SCALE GENOMIC DNA]</scope>
    <source>
        <strain evidence="5 6">DSM 203</strain>
    </source>
</reference>
<evidence type="ECO:0000256" key="4">
    <source>
        <dbReference type="SAM" id="SignalP"/>
    </source>
</evidence>
<dbReference type="Proteomes" id="UP000295247">
    <property type="component" value="Unassembled WGS sequence"/>
</dbReference>
<dbReference type="NCBIfam" id="TIGR01256">
    <property type="entry name" value="modA"/>
    <property type="match status" value="1"/>
</dbReference>
<dbReference type="AlphaFoldDB" id="A0A4R4ACF5"/>
<accession>A0A4R4ACF5</accession>
<dbReference type="PANTHER" id="PTHR30632:SF0">
    <property type="entry name" value="SULFATE-BINDING PROTEIN"/>
    <property type="match status" value="1"/>
</dbReference>
<keyword evidence="3 4" id="KW-0732">Signal</keyword>
<evidence type="ECO:0000256" key="1">
    <source>
        <dbReference type="ARBA" id="ARBA00009175"/>
    </source>
</evidence>
<dbReference type="InterPro" id="IPR050682">
    <property type="entry name" value="ModA/WtpA"/>
</dbReference>
<comment type="similarity">
    <text evidence="1">Belongs to the bacterial solute-binding protein ModA family.</text>
</comment>
<feature type="chain" id="PRO_5020505411" evidence="4">
    <location>
        <begin position="19"/>
        <end position="237"/>
    </location>
</feature>
<feature type="signal peptide" evidence="4">
    <location>
        <begin position="1"/>
        <end position="18"/>
    </location>
</feature>
<dbReference type="GO" id="GO:0015689">
    <property type="term" value="P:molybdate ion transport"/>
    <property type="evidence" value="ECO:0007669"/>
    <property type="project" value="InterPro"/>
</dbReference>
<dbReference type="EMBL" id="SMDC01000004">
    <property type="protein sequence ID" value="TCW36319.1"/>
    <property type="molecule type" value="Genomic_DNA"/>
</dbReference>
<dbReference type="GO" id="GO:0030973">
    <property type="term" value="F:molybdate ion binding"/>
    <property type="evidence" value="ECO:0007669"/>
    <property type="project" value="TreeGrafter"/>
</dbReference>
<keyword evidence="2" id="KW-0479">Metal-binding</keyword>
<dbReference type="Pfam" id="PF13531">
    <property type="entry name" value="SBP_bac_11"/>
    <property type="match status" value="1"/>
</dbReference>